<dbReference type="SUPFAM" id="SSF52540">
    <property type="entry name" value="P-loop containing nucleoside triphosphate hydrolases"/>
    <property type="match status" value="1"/>
</dbReference>
<evidence type="ECO:0000256" key="3">
    <source>
        <dbReference type="ARBA" id="ARBA00022840"/>
    </source>
</evidence>
<dbReference type="InterPro" id="IPR027417">
    <property type="entry name" value="P-loop_NTPase"/>
</dbReference>
<feature type="compositionally biased region" description="Low complexity" evidence="4">
    <location>
        <begin position="11"/>
        <end position="26"/>
    </location>
</feature>
<dbReference type="InterPro" id="IPR003439">
    <property type="entry name" value="ABC_transporter-like_ATP-bd"/>
</dbReference>
<feature type="domain" description="ABC transporter" evidence="5">
    <location>
        <begin position="29"/>
        <end position="266"/>
    </location>
</feature>
<protein>
    <submittedName>
        <fullName evidence="6">ABC transporter ATP-binding protein</fullName>
    </submittedName>
</protein>
<keyword evidence="2" id="KW-0547">Nucleotide-binding</keyword>
<dbReference type="Pfam" id="PF00005">
    <property type="entry name" value="ABC_tran"/>
    <property type="match status" value="1"/>
</dbReference>
<keyword evidence="3 6" id="KW-0067">ATP-binding</keyword>
<evidence type="ECO:0000256" key="1">
    <source>
        <dbReference type="ARBA" id="ARBA00022448"/>
    </source>
</evidence>
<gene>
    <name evidence="6" type="ORF">H5V44_15090</name>
</gene>
<sequence>MRSPPNGPGAGSAAGPDPAPDPAAADPVVSLDGVTKTYQLGGTVTALDDVSVSLDAGSYTAVMGPSGSGKSTLLNLIGGLDTADTGTVRVDGVDLGSVSESQRAAKRGTAIGFVFQTFNLMPRLTAVENVALPLVFDGWTRSERLERARQMLDDVGLGDRHDHKPAELSGGQRQRVAIARALAPNPSLLLADEPTGNVDTDTGAAIMRLLADIHDRGNTILLVSHARRIAEHAERIVHVRDGRLERVETVGRRRPHGSDDGGTGSESRVAGGRTAGTDGSE</sequence>
<evidence type="ECO:0000256" key="2">
    <source>
        <dbReference type="ARBA" id="ARBA00022741"/>
    </source>
</evidence>
<dbReference type="InterPro" id="IPR015854">
    <property type="entry name" value="ABC_transpr_LolD-like"/>
</dbReference>
<dbReference type="GO" id="GO:0098796">
    <property type="term" value="C:membrane protein complex"/>
    <property type="evidence" value="ECO:0007669"/>
    <property type="project" value="UniProtKB-ARBA"/>
</dbReference>
<dbReference type="FunFam" id="3.40.50.300:FF:000032">
    <property type="entry name" value="Export ABC transporter ATP-binding protein"/>
    <property type="match status" value="1"/>
</dbReference>
<dbReference type="EMBL" id="JACKXD010000006">
    <property type="protein sequence ID" value="MBB6647593.1"/>
    <property type="molecule type" value="Genomic_DNA"/>
</dbReference>
<dbReference type="CDD" id="cd03255">
    <property type="entry name" value="ABC_MJ0796_LolCDE_FtsE"/>
    <property type="match status" value="1"/>
</dbReference>
<proteinExistence type="predicted"/>
<dbReference type="PANTHER" id="PTHR24220:SF86">
    <property type="entry name" value="ABC TRANSPORTER ABCH.1"/>
    <property type="match status" value="1"/>
</dbReference>
<dbReference type="GO" id="GO:0022857">
    <property type="term" value="F:transmembrane transporter activity"/>
    <property type="evidence" value="ECO:0007669"/>
    <property type="project" value="TreeGrafter"/>
</dbReference>
<dbReference type="InterPro" id="IPR017871">
    <property type="entry name" value="ABC_transporter-like_CS"/>
</dbReference>
<dbReference type="SMART" id="SM00382">
    <property type="entry name" value="AAA"/>
    <property type="match status" value="1"/>
</dbReference>
<evidence type="ECO:0000313" key="7">
    <source>
        <dbReference type="Proteomes" id="UP000546257"/>
    </source>
</evidence>
<dbReference type="GO" id="GO:0005524">
    <property type="term" value="F:ATP binding"/>
    <property type="evidence" value="ECO:0007669"/>
    <property type="project" value="UniProtKB-KW"/>
</dbReference>
<dbReference type="GO" id="GO:0005886">
    <property type="term" value="C:plasma membrane"/>
    <property type="evidence" value="ECO:0007669"/>
    <property type="project" value="TreeGrafter"/>
</dbReference>
<feature type="region of interest" description="Disordered" evidence="4">
    <location>
        <begin position="247"/>
        <end position="281"/>
    </location>
</feature>
<comment type="caution">
    <text evidence="6">The sequence shown here is derived from an EMBL/GenBank/DDBJ whole genome shotgun (WGS) entry which is preliminary data.</text>
</comment>
<dbReference type="PANTHER" id="PTHR24220">
    <property type="entry name" value="IMPORT ATP-BINDING PROTEIN"/>
    <property type="match status" value="1"/>
</dbReference>
<feature type="region of interest" description="Disordered" evidence="4">
    <location>
        <begin position="1"/>
        <end position="26"/>
    </location>
</feature>
<feature type="compositionally biased region" description="Basic and acidic residues" evidence="4">
    <location>
        <begin position="247"/>
        <end position="259"/>
    </location>
</feature>
<dbReference type="RefSeq" id="WP_185193968.1">
    <property type="nucleotide sequence ID" value="NZ_JACKXD010000006.1"/>
</dbReference>
<keyword evidence="1" id="KW-0813">Transport</keyword>
<evidence type="ECO:0000313" key="6">
    <source>
        <dbReference type="EMBL" id="MBB6647593.1"/>
    </source>
</evidence>
<accession>A0A7J9SMF1</accession>
<organism evidence="6 7">
    <name type="scientific">Halobellus ruber</name>
    <dbReference type="NCBI Taxonomy" id="2761102"/>
    <lineage>
        <taxon>Archaea</taxon>
        <taxon>Methanobacteriati</taxon>
        <taxon>Methanobacteriota</taxon>
        <taxon>Stenosarchaea group</taxon>
        <taxon>Halobacteria</taxon>
        <taxon>Halobacteriales</taxon>
        <taxon>Haloferacaceae</taxon>
        <taxon>Halobellus</taxon>
    </lineage>
</organism>
<dbReference type="Gene3D" id="3.40.50.300">
    <property type="entry name" value="P-loop containing nucleotide triphosphate hydrolases"/>
    <property type="match status" value="1"/>
</dbReference>
<keyword evidence="7" id="KW-1185">Reference proteome</keyword>
<reference evidence="6 7" key="1">
    <citation type="submission" date="2020-08" db="EMBL/GenBank/DDBJ databases">
        <authorList>
            <person name="Seo M.-J."/>
        </authorList>
    </citation>
    <scope>NUCLEOTIDE SEQUENCE [LARGE SCALE GENOMIC DNA]</scope>
    <source>
        <strain evidence="6 7">MBLA0160</strain>
    </source>
</reference>
<dbReference type="PROSITE" id="PS00211">
    <property type="entry name" value="ABC_TRANSPORTER_1"/>
    <property type="match status" value="1"/>
</dbReference>
<dbReference type="AlphaFoldDB" id="A0A7J9SMF1"/>
<dbReference type="Proteomes" id="UP000546257">
    <property type="component" value="Unassembled WGS sequence"/>
</dbReference>
<evidence type="ECO:0000259" key="5">
    <source>
        <dbReference type="PROSITE" id="PS50893"/>
    </source>
</evidence>
<dbReference type="InterPro" id="IPR003593">
    <property type="entry name" value="AAA+_ATPase"/>
</dbReference>
<dbReference type="GO" id="GO:0016887">
    <property type="term" value="F:ATP hydrolysis activity"/>
    <property type="evidence" value="ECO:0007669"/>
    <property type="project" value="InterPro"/>
</dbReference>
<dbReference type="InterPro" id="IPR017911">
    <property type="entry name" value="MacB-like_ATP-bd"/>
</dbReference>
<name>A0A7J9SMF1_9EURY</name>
<dbReference type="PROSITE" id="PS50893">
    <property type="entry name" value="ABC_TRANSPORTER_2"/>
    <property type="match status" value="1"/>
</dbReference>
<evidence type="ECO:0000256" key="4">
    <source>
        <dbReference type="SAM" id="MobiDB-lite"/>
    </source>
</evidence>